<reference evidence="1" key="1">
    <citation type="submission" date="2019-11" db="EMBL/GenBank/DDBJ databases">
        <title>Microbial mats filling the niche in hypersaline microbial mats.</title>
        <authorList>
            <person name="Wong H.L."/>
            <person name="Macleod F.I."/>
            <person name="White R.A. III"/>
            <person name="Burns B.P."/>
        </authorList>
    </citation>
    <scope>NUCLEOTIDE SEQUENCE</scope>
    <source>
        <strain evidence="1">Rbin_158</strain>
    </source>
</reference>
<name>A0A9D5JT94_9BACT</name>
<dbReference type="EMBL" id="WJJP01000104">
    <property type="protein sequence ID" value="MBD3323601.1"/>
    <property type="molecule type" value="Genomic_DNA"/>
</dbReference>
<feature type="non-terminal residue" evidence="1">
    <location>
        <position position="246"/>
    </location>
</feature>
<dbReference type="Proteomes" id="UP000649604">
    <property type="component" value="Unassembled WGS sequence"/>
</dbReference>
<sequence>MEQTNAQTWMTTCIQEFIAHSPANSLQHQPGEKAWDEPLVGFSRGDDPIYAAYKEHVGQFHWTPWELFSLTFPDSEASPEQLTVICWVLPQTKATKADNRAETVYPAERWARARIFGEAVNDTLRQHVVDTLHAAGYNAVAPMLSPHWERKTSERHQGYSSTWSERHAAYASGLGTFGLCDGLITPRGKAMRVGSVVAQIQIPPTPRPYTHHQEYCLFLTDGICGKCIPRCPVGAISDAGHDKGLC</sequence>
<protein>
    <submittedName>
        <fullName evidence="1">Epoxyqueuosine reductase</fullName>
    </submittedName>
</protein>
<gene>
    <name evidence="1" type="ORF">GF339_03390</name>
</gene>
<proteinExistence type="predicted"/>
<accession>A0A9D5JT94</accession>
<dbReference type="AlphaFoldDB" id="A0A9D5JT94"/>
<evidence type="ECO:0000313" key="2">
    <source>
        <dbReference type="Proteomes" id="UP000649604"/>
    </source>
</evidence>
<dbReference type="PANTHER" id="PTHR42827:SF1">
    <property type="entry name" value="IRON-SULFUR CLUSTER-BINDING PROTEIN"/>
    <property type="match status" value="1"/>
</dbReference>
<evidence type="ECO:0000313" key="1">
    <source>
        <dbReference type="EMBL" id="MBD3323601.1"/>
    </source>
</evidence>
<comment type="caution">
    <text evidence="1">The sequence shown here is derived from an EMBL/GenBank/DDBJ whole genome shotgun (WGS) entry which is preliminary data.</text>
</comment>
<organism evidence="1 2">
    <name type="scientific">candidate division KSB3 bacterium</name>
    <dbReference type="NCBI Taxonomy" id="2044937"/>
    <lineage>
        <taxon>Bacteria</taxon>
        <taxon>candidate division KSB3</taxon>
    </lineage>
</organism>
<dbReference type="PANTHER" id="PTHR42827">
    <property type="entry name" value="IRON-SULFUR CLUSTER-BINDING PROTEIN-RELATED"/>
    <property type="match status" value="1"/>
</dbReference>